<accession>A0A2P2IZ20</accession>
<feature type="domain" description="CCHC-type" evidence="3">
    <location>
        <begin position="128"/>
        <end position="143"/>
    </location>
</feature>
<dbReference type="EMBL" id="GGEC01005982">
    <property type="protein sequence ID" value="MBW86465.1"/>
    <property type="molecule type" value="Transcribed_RNA"/>
</dbReference>
<evidence type="ECO:0000256" key="2">
    <source>
        <dbReference type="SAM" id="MobiDB-lite"/>
    </source>
</evidence>
<protein>
    <submittedName>
        <fullName evidence="4">Serine/arginine-rich splicing factor 4-like</fullName>
    </submittedName>
</protein>
<organism evidence="4">
    <name type="scientific">Rhizophora mucronata</name>
    <name type="common">Asiatic mangrove</name>
    <dbReference type="NCBI Taxonomy" id="61149"/>
    <lineage>
        <taxon>Eukaryota</taxon>
        <taxon>Viridiplantae</taxon>
        <taxon>Streptophyta</taxon>
        <taxon>Embryophyta</taxon>
        <taxon>Tracheophyta</taxon>
        <taxon>Spermatophyta</taxon>
        <taxon>Magnoliopsida</taxon>
        <taxon>eudicotyledons</taxon>
        <taxon>Gunneridae</taxon>
        <taxon>Pentapetalae</taxon>
        <taxon>rosids</taxon>
        <taxon>fabids</taxon>
        <taxon>Malpighiales</taxon>
        <taxon>Rhizophoraceae</taxon>
        <taxon>Rhizophora</taxon>
    </lineage>
</organism>
<feature type="region of interest" description="Disordered" evidence="2">
    <location>
        <begin position="169"/>
        <end position="233"/>
    </location>
</feature>
<evidence type="ECO:0000256" key="1">
    <source>
        <dbReference type="PROSITE-ProRule" id="PRU00047"/>
    </source>
</evidence>
<reference evidence="4" key="1">
    <citation type="submission" date="2018-02" db="EMBL/GenBank/DDBJ databases">
        <title>Rhizophora mucronata_Transcriptome.</title>
        <authorList>
            <person name="Meera S.P."/>
            <person name="Sreeshan A."/>
            <person name="Augustine A."/>
        </authorList>
    </citation>
    <scope>NUCLEOTIDE SEQUENCE</scope>
    <source>
        <tissue evidence="4">Leaf</tissue>
    </source>
</reference>
<dbReference type="PROSITE" id="PS50158">
    <property type="entry name" value="ZF_CCHC"/>
    <property type="match status" value="1"/>
</dbReference>
<keyword evidence="1" id="KW-0862">Zinc</keyword>
<dbReference type="AlphaFoldDB" id="A0A2P2IZ20"/>
<keyword evidence="1" id="KW-0479">Metal-binding</keyword>
<evidence type="ECO:0000313" key="4">
    <source>
        <dbReference type="EMBL" id="MBW86465.1"/>
    </source>
</evidence>
<proteinExistence type="predicted"/>
<dbReference type="InterPro" id="IPR001878">
    <property type="entry name" value="Znf_CCHC"/>
</dbReference>
<keyword evidence="1" id="KW-0863">Zinc-finger</keyword>
<feature type="region of interest" description="Disordered" evidence="2">
    <location>
        <begin position="77"/>
        <end position="122"/>
    </location>
</feature>
<dbReference type="GO" id="GO:0008270">
    <property type="term" value="F:zinc ion binding"/>
    <property type="evidence" value="ECO:0007669"/>
    <property type="project" value="UniProtKB-KW"/>
</dbReference>
<evidence type="ECO:0000259" key="3">
    <source>
        <dbReference type="PROSITE" id="PS50158"/>
    </source>
</evidence>
<feature type="compositionally biased region" description="Polar residues" evidence="2">
    <location>
        <begin position="184"/>
        <end position="193"/>
    </location>
</feature>
<feature type="compositionally biased region" description="Basic and acidic residues" evidence="2">
    <location>
        <begin position="101"/>
        <end position="112"/>
    </location>
</feature>
<sequence>MNFRQTDVSGGRLSSAEMHDEDTIFHPQGGKQVIGDDCHDFRENFLNVDSARWGEQFSDLPVENGVKLGVEFDRYEPTQGYDDQNDENHHVKYSSSSTLRKSQENTRGDHIKKGNPHQSKTLKHKGLCYSCGGWGHKMCNCPQKNSSHRNFSMFDHGLDGEIDRRVSDEGKLERCRSSSRENLHSSGENSSIKRINPDIKLSPGKHQRSISGGRSPVAKEADRCWRKDSSGNK</sequence>
<dbReference type="GO" id="GO:0003676">
    <property type="term" value="F:nucleic acid binding"/>
    <property type="evidence" value="ECO:0007669"/>
    <property type="project" value="InterPro"/>
</dbReference>
<name>A0A2P2IZ20_RHIMU</name>
<feature type="compositionally biased region" description="Basic and acidic residues" evidence="2">
    <location>
        <begin position="217"/>
        <end position="233"/>
    </location>
</feature>
<feature type="compositionally biased region" description="Basic and acidic residues" evidence="2">
    <location>
        <begin position="169"/>
        <end position="183"/>
    </location>
</feature>